<keyword evidence="2" id="KW-0472">Membrane</keyword>
<feature type="compositionally biased region" description="Low complexity" evidence="1">
    <location>
        <begin position="848"/>
        <end position="860"/>
    </location>
</feature>
<feature type="compositionally biased region" description="Polar residues" evidence="1">
    <location>
        <begin position="696"/>
        <end position="707"/>
    </location>
</feature>
<evidence type="ECO:0000256" key="2">
    <source>
        <dbReference type="SAM" id="Phobius"/>
    </source>
</evidence>
<feature type="region of interest" description="Disordered" evidence="1">
    <location>
        <begin position="696"/>
        <end position="948"/>
    </location>
</feature>
<accession>A0AA36MXT2</accession>
<proteinExistence type="predicted"/>
<keyword evidence="2" id="KW-0812">Transmembrane</keyword>
<organism evidence="3 4">
    <name type="scientific">Effrenium voratum</name>
    <dbReference type="NCBI Taxonomy" id="2562239"/>
    <lineage>
        <taxon>Eukaryota</taxon>
        <taxon>Sar</taxon>
        <taxon>Alveolata</taxon>
        <taxon>Dinophyceae</taxon>
        <taxon>Suessiales</taxon>
        <taxon>Symbiodiniaceae</taxon>
        <taxon>Effrenium</taxon>
    </lineage>
</organism>
<feature type="compositionally biased region" description="Polar residues" evidence="1">
    <location>
        <begin position="938"/>
        <end position="948"/>
    </location>
</feature>
<feature type="compositionally biased region" description="Basic and acidic residues" evidence="1">
    <location>
        <begin position="718"/>
        <end position="729"/>
    </location>
</feature>
<sequence>MGRWPLAAWILQLYAQDAEELVDFSTEFPGFLTEEVTRNVIFGDFVLEAELGLETNFEDIDRVLRGTLGQICQHSPVRNAPVEVKRFLDMESLVKRRKAFRYTWWLLPLQSHPLPGDCMSTLAQMSYGPTAPPFEEIGKKEPPMRHIFAVELASYTSTSAMEPSGWGLTLQNVSCLPLQVKRAIMDDEGVVSTTPLPTHICDGRLYATGLAEDTGFEPNQVSDCSMAGEDPCLCVALTDCEWQPGSGEFPGGCAATKNPGVSCQACPFQDKCQEPDQSELCRLASTACDCAFTRSTAAGYGCAFLGGGCIPRSTPDSASTSCDACSSQVRCGTPVLETIAPVAGTLLGELGVWELQVLFDRTIELNVEAQADDSGVLLKCDVWEDSGGSSFRLSKWKVSVQDSILTIDLKHIVNYKRRTCFLTLAANILRSVETKLPYPGMIMGQYFIFLPDTEKPTVSSYSPPNSVRKLDTELQVSLKFTEAVFWGREASARRVELHLTGEEANGGRLLESISFQDPRIDLLEDELKVDLRGKLRPSSFYSIVLPPLSLSDRDGNNFTGLPQNHYIFGTGSELQVDNIDWAEGMWIGLGTFLVVVFCCVSGVAGYLLLQSGRQNAKVFAKRVRSTSKGVAKEGNAVYLEDVESDGFYAPPALRKEVQDPPPALRAAVGTAAGQGADHFRVAVAWDGELELARVSSKMSSTQATTTRLLPLASPRPGSLERSHSKRGEALLRSPRAPSASPRGSPPGSLERSLSKRGTEAKPSLRVSPRGSLERSPSKRLAEVKSPRGRGGTQLTLPEVSPRPRLEGPRSAADADAPTAPNVVAPVAPQLQGWERQGSKMSLSGSVKAPTAPTGAAPAAPQLQGWERQGSKMSLSGSFKAPTAPTGAAPAAPQLQGWERQGSKMSLSGSFKLPAAQPTLAASAAVSRSMSKARRPMSRGQQTPVRASQ</sequence>
<protein>
    <submittedName>
        <fullName evidence="3">Uncharacterized protein</fullName>
    </submittedName>
</protein>
<reference evidence="3" key="1">
    <citation type="submission" date="2023-08" db="EMBL/GenBank/DDBJ databases">
        <authorList>
            <person name="Chen Y."/>
            <person name="Shah S."/>
            <person name="Dougan E. K."/>
            <person name="Thang M."/>
            <person name="Chan C."/>
        </authorList>
    </citation>
    <scope>NUCLEOTIDE SEQUENCE</scope>
</reference>
<feature type="compositionally biased region" description="Low complexity" evidence="1">
    <location>
        <begin position="912"/>
        <end position="924"/>
    </location>
</feature>
<dbReference type="AlphaFoldDB" id="A0AA36MXT2"/>
<evidence type="ECO:0000313" key="4">
    <source>
        <dbReference type="Proteomes" id="UP001178507"/>
    </source>
</evidence>
<feature type="compositionally biased region" description="Low complexity" evidence="1">
    <location>
        <begin position="730"/>
        <end position="749"/>
    </location>
</feature>
<feature type="compositionally biased region" description="Low complexity" evidence="1">
    <location>
        <begin position="811"/>
        <end position="828"/>
    </location>
</feature>
<name>A0AA36MXT2_9DINO</name>
<dbReference type="EMBL" id="CAUJNA010001035">
    <property type="protein sequence ID" value="CAJ1383641.1"/>
    <property type="molecule type" value="Genomic_DNA"/>
</dbReference>
<keyword evidence="4" id="KW-1185">Reference proteome</keyword>
<comment type="caution">
    <text evidence="3">The sequence shown here is derived from an EMBL/GenBank/DDBJ whole genome shotgun (WGS) entry which is preliminary data.</text>
</comment>
<dbReference type="Proteomes" id="UP001178507">
    <property type="component" value="Unassembled WGS sequence"/>
</dbReference>
<gene>
    <name evidence="3" type="ORF">EVOR1521_LOCUS10718</name>
</gene>
<feature type="compositionally biased region" description="Low complexity" evidence="1">
    <location>
        <begin position="880"/>
        <end position="892"/>
    </location>
</feature>
<feature type="transmembrane region" description="Helical" evidence="2">
    <location>
        <begin position="585"/>
        <end position="609"/>
    </location>
</feature>
<evidence type="ECO:0000313" key="3">
    <source>
        <dbReference type="EMBL" id="CAJ1383641.1"/>
    </source>
</evidence>
<feature type="compositionally biased region" description="Basic and acidic residues" evidence="1">
    <location>
        <begin position="771"/>
        <end position="785"/>
    </location>
</feature>
<keyword evidence="2" id="KW-1133">Transmembrane helix</keyword>
<evidence type="ECO:0000256" key="1">
    <source>
        <dbReference type="SAM" id="MobiDB-lite"/>
    </source>
</evidence>